<dbReference type="Pfam" id="PF04316">
    <property type="entry name" value="FlgM"/>
    <property type="match status" value="1"/>
</dbReference>
<protein>
    <submittedName>
        <fullName evidence="3">Anti-sigma-28 factor, FlgM</fullName>
    </submittedName>
</protein>
<dbReference type="EMBL" id="FOUU01000006">
    <property type="protein sequence ID" value="SFM90546.1"/>
    <property type="molecule type" value="Genomic_DNA"/>
</dbReference>
<sequence length="92" mass="10326">MEIRKLSESTRKWLQAMKEYGASERPGRGKGTSSDVAVGDRVSESIKEMSQVTAAEEQKRAEKISRIADRIASGSYKPDYEALAARMLEETW</sequence>
<dbReference type="InterPro" id="IPR031316">
    <property type="entry name" value="FlgM_C"/>
</dbReference>
<organism evidence="3 4">
    <name type="scientific">Thermodesulforhabdus norvegica</name>
    <dbReference type="NCBI Taxonomy" id="39841"/>
    <lineage>
        <taxon>Bacteria</taxon>
        <taxon>Pseudomonadati</taxon>
        <taxon>Thermodesulfobacteriota</taxon>
        <taxon>Syntrophobacteria</taxon>
        <taxon>Syntrophobacterales</taxon>
        <taxon>Thermodesulforhabdaceae</taxon>
        <taxon>Thermodesulforhabdus</taxon>
    </lineage>
</organism>
<dbReference type="SUPFAM" id="SSF101498">
    <property type="entry name" value="Anti-sigma factor FlgM"/>
    <property type="match status" value="1"/>
</dbReference>
<gene>
    <name evidence="3" type="ORF">SAMN05660836_01897</name>
</gene>
<evidence type="ECO:0000313" key="3">
    <source>
        <dbReference type="EMBL" id="SFM90546.1"/>
    </source>
</evidence>
<keyword evidence="4" id="KW-1185">Reference proteome</keyword>
<name>A0A1I4UNJ8_9BACT</name>
<proteinExistence type="predicted"/>
<dbReference type="InterPro" id="IPR035890">
    <property type="entry name" value="Anti-sigma-28_factor_FlgM_sf"/>
</dbReference>
<dbReference type="Proteomes" id="UP000199611">
    <property type="component" value="Unassembled WGS sequence"/>
</dbReference>
<evidence type="ECO:0000313" key="4">
    <source>
        <dbReference type="Proteomes" id="UP000199611"/>
    </source>
</evidence>
<feature type="region of interest" description="Disordered" evidence="1">
    <location>
        <begin position="19"/>
        <end position="38"/>
    </location>
</feature>
<dbReference type="OrthoDB" id="5406088at2"/>
<dbReference type="AlphaFoldDB" id="A0A1I4UNJ8"/>
<evidence type="ECO:0000256" key="1">
    <source>
        <dbReference type="SAM" id="MobiDB-lite"/>
    </source>
</evidence>
<accession>A0A1I4UNJ8</accession>
<dbReference type="RefSeq" id="WP_093395307.1">
    <property type="nucleotide sequence ID" value="NZ_FOUU01000006.1"/>
</dbReference>
<evidence type="ECO:0000259" key="2">
    <source>
        <dbReference type="Pfam" id="PF04316"/>
    </source>
</evidence>
<feature type="domain" description="Anti-sigma-28 factor FlgM C-terminal" evidence="2">
    <location>
        <begin position="42"/>
        <end position="89"/>
    </location>
</feature>
<reference evidence="3 4" key="1">
    <citation type="submission" date="2016-10" db="EMBL/GenBank/DDBJ databases">
        <authorList>
            <person name="de Groot N.N."/>
        </authorList>
    </citation>
    <scope>NUCLEOTIDE SEQUENCE [LARGE SCALE GENOMIC DNA]</scope>
    <source>
        <strain evidence="3 4">DSM 9990</strain>
    </source>
</reference>
<dbReference type="STRING" id="39841.SAMN05660836_01897"/>